<reference evidence="2" key="1">
    <citation type="journal article" date="2023" name="G3 (Bethesda)">
        <title>Genome assembly and association tests identify interacting loci associated with vigor, precocity, and sex in interspecific pistachio rootstocks.</title>
        <authorList>
            <person name="Palmer W."/>
            <person name="Jacygrad E."/>
            <person name="Sagayaradj S."/>
            <person name="Cavanaugh K."/>
            <person name="Han R."/>
            <person name="Bertier L."/>
            <person name="Beede B."/>
            <person name="Kafkas S."/>
            <person name="Golino D."/>
            <person name="Preece J."/>
            <person name="Michelmore R."/>
        </authorList>
    </citation>
    <scope>NUCLEOTIDE SEQUENCE [LARGE SCALE GENOMIC DNA]</scope>
</reference>
<dbReference type="EMBL" id="CM047908">
    <property type="protein sequence ID" value="KAJ0081283.1"/>
    <property type="molecule type" value="Genomic_DNA"/>
</dbReference>
<comment type="caution">
    <text evidence="1">The sequence shown here is derived from an EMBL/GenBank/DDBJ whole genome shotgun (WGS) entry which is preliminary data.</text>
</comment>
<proteinExistence type="predicted"/>
<keyword evidence="2" id="KW-1185">Reference proteome</keyword>
<protein>
    <submittedName>
        <fullName evidence="1">Uncharacterized protein</fullName>
    </submittedName>
</protein>
<name>A0ACC1A5H0_9ROSI</name>
<dbReference type="Proteomes" id="UP001164250">
    <property type="component" value="Chromosome 12"/>
</dbReference>
<gene>
    <name evidence="1" type="ORF">Patl1_09608</name>
</gene>
<accession>A0ACC1A5H0</accession>
<evidence type="ECO:0000313" key="1">
    <source>
        <dbReference type="EMBL" id="KAJ0081283.1"/>
    </source>
</evidence>
<sequence>MSMASHEAVIQLQALMDQVDEPLKNTFKCEIWLRDLFTSFLVSCDLILKREIQSNATGWCGDEGPSTLKPSVFVLWSCLKGTGDNVHQGYLTETLVRFLKAREWNVSKAHKMLVDCLNWRVTNEIDKILSKPIVPTELYRAVRDSQHIGMSGYSKEGLPIFAIGVGLSTFDKASVNYYVQSHIQINEYRDRVVLPAASKKCKKPITTCVKVLDMTGLKLSALSHIKLLTIISTIDDLNYPEKTNAYYIVNVPYIFSACWKVVKPLLQERTRRKVQVLSGSGRDELLKIMDFESLPHFCRREGSGSSRQSGDVSCFSLDHPFHQQLYNYIKQQSLIGEPAAPVKQGSFHVKVPEPADAEGTEIAKTIESELHKIENRNGLSASVDALRIKDS</sequence>
<organism evidence="1 2">
    <name type="scientific">Pistacia atlantica</name>
    <dbReference type="NCBI Taxonomy" id="434234"/>
    <lineage>
        <taxon>Eukaryota</taxon>
        <taxon>Viridiplantae</taxon>
        <taxon>Streptophyta</taxon>
        <taxon>Embryophyta</taxon>
        <taxon>Tracheophyta</taxon>
        <taxon>Spermatophyta</taxon>
        <taxon>Magnoliopsida</taxon>
        <taxon>eudicotyledons</taxon>
        <taxon>Gunneridae</taxon>
        <taxon>Pentapetalae</taxon>
        <taxon>rosids</taxon>
        <taxon>malvids</taxon>
        <taxon>Sapindales</taxon>
        <taxon>Anacardiaceae</taxon>
        <taxon>Pistacia</taxon>
    </lineage>
</organism>
<evidence type="ECO:0000313" key="2">
    <source>
        <dbReference type="Proteomes" id="UP001164250"/>
    </source>
</evidence>